<sequence>MINFARVNFIIHKDMQAEDDLFTLEEEETSYPYPVQEVLNFEDRPTCADWALVPLYKTTMEGRDSNWQVGFCEEEARLWIKHGLDISEPQVKTREIKTNNSGRSLQEQALLEARNRYRKMYYKGYYTAKGEVCVHEPMLANKYNPGKNVKLFPVAVQAKLDGVRALMTCLGEEVRILSRTGREWPHLTHIREEVKLFFQYLPPGCVLDGEIYSTELSFDELSGLMRTTKGDRSKEDKVSYYIFDLIDPFDSYFEVRHKILSDAFTSFEFEARRRGFLQLMPVFLAGSHDSIVEAHDEWVSEGMEGCMIRRLSYVEKDKTLSLYKPRRCNNLLKYKSFDDEEVTIVEVGQGAGTEEGLAVFTVEDKQGNRFEVRPRGDFAQRKIWFEKPEQVLGQAYTIRFFGKTAKGIPRFPVGVGLRNYE</sequence>
<dbReference type="GO" id="GO:0006281">
    <property type="term" value="P:DNA repair"/>
    <property type="evidence" value="ECO:0007669"/>
    <property type="project" value="UniProtKB-KW"/>
</dbReference>
<dbReference type="GO" id="GO:0005524">
    <property type="term" value="F:ATP binding"/>
    <property type="evidence" value="ECO:0007669"/>
    <property type="project" value="InterPro"/>
</dbReference>
<name>A0A2R8FG19_9VIRU</name>
<dbReference type="SUPFAM" id="SSF56091">
    <property type="entry name" value="DNA ligase/mRNA capping enzyme, catalytic domain"/>
    <property type="match status" value="1"/>
</dbReference>
<evidence type="ECO:0000256" key="4">
    <source>
        <dbReference type="ARBA" id="ARBA00022598"/>
    </source>
</evidence>
<dbReference type="PANTHER" id="PTHR47810:SF5">
    <property type="entry name" value="LIGASE, PUTATIVE-RELATED"/>
    <property type="match status" value="1"/>
</dbReference>
<dbReference type="PROSITE" id="PS00697">
    <property type="entry name" value="DNA_LIGASE_A1"/>
    <property type="match status" value="1"/>
</dbReference>
<protein>
    <recommendedName>
        <fullName evidence="3">DNA ligase</fullName>
    </recommendedName>
    <alternativeName>
        <fullName evidence="9">Polydeoxyribonucleotide synthase [ATP]</fullName>
    </alternativeName>
</protein>
<comment type="function">
    <text evidence="10">Very low-fidelity DNA ligase that seals nicks in double-stranded DNA during DNA repair. Together with the viral repair DNA polymerase X, fills the single nucleotide gaps generated by the AP endonuclease. It is not essential for viral replication and recombination. Displays a very low adenylation activity towards DNA with 3'-dideoxy- or 3'-amino-terminated nicks compared to regular nick DNA.</text>
</comment>
<dbReference type="InterPro" id="IPR012310">
    <property type="entry name" value="DNA_ligase_ATP-dep_cent"/>
</dbReference>
<feature type="domain" description="ATP-dependent DNA ligase family profile" evidence="11">
    <location>
        <begin position="231"/>
        <end position="335"/>
    </location>
</feature>
<dbReference type="GO" id="GO:0044423">
    <property type="term" value="C:virion component"/>
    <property type="evidence" value="ECO:0007669"/>
    <property type="project" value="UniProtKB-KW"/>
</dbReference>
<dbReference type="InterPro" id="IPR012340">
    <property type="entry name" value="NA-bd_OB-fold"/>
</dbReference>
<evidence type="ECO:0000256" key="9">
    <source>
        <dbReference type="ARBA" id="ARBA00032896"/>
    </source>
</evidence>
<dbReference type="InterPro" id="IPR016059">
    <property type="entry name" value="DNA_ligase_ATP-dep_CS"/>
</dbReference>
<keyword evidence="4 12" id="KW-0436">Ligase</keyword>
<dbReference type="InterPro" id="IPR029319">
    <property type="entry name" value="DNA_ligase_OB"/>
</dbReference>
<evidence type="ECO:0000256" key="1">
    <source>
        <dbReference type="ARBA" id="ARBA00004328"/>
    </source>
</evidence>
<gene>
    <name evidence="12" type="ORF">ZAZAV_636</name>
</gene>
<comment type="subcellular location">
    <subcellularLocation>
        <location evidence="1">Virion</location>
    </subcellularLocation>
</comment>
<dbReference type="Gene3D" id="2.40.50.140">
    <property type="entry name" value="Nucleic acid-binding proteins"/>
    <property type="match status" value="1"/>
</dbReference>
<dbReference type="Pfam" id="PF14743">
    <property type="entry name" value="DNA_ligase_OB_2"/>
    <property type="match status" value="1"/>
</dbReference>
<keyword evidence="6" id="KW-0227">DNA damage</keyword>
<evidence type="ECO:0000256" key="7">
    <source>
        <dbReference type="ARBA" id="ARBA00022844"/>
    </source>
</evidence>
<dbReference type="PANTHER" id="PTHR47810">
    <property type="entry name" value="DNA LIGASE"/>
    <property type="match status" value="1"/>
</dbReference>
<keyword evidence="5" id="KW-0235">DNA replication</keyword>
<dbReference type="Pfam" id="PF01068">
    <property type="entry name" value="DNA_ligase_A_M"/>
    <property type="match status" value="1"/>
</dbReference>
<accession>A0A2R8FG19</accession>
<keyword evidence="8" id="KW-0234">DNA repair</keyword>
<evidence type="ECO:0000313" key="12">
    <source>
        <dbReference type="EMBL" id="SPN79947.1"/>
    </source>
</evidence>
<dbReference type="Gene3D" id="3.30.470.30">
    <property type="entry name" value="DNA ligase/mRNA capping enzyme"/>
    <property type="match status" value="1"/>
</dbReference>
<dbReference type="Proteomes" id="UP000270547">
    <property type="component" value="Segment"/>
</dbReference>
<keyword evidence="7" id="KW-0946">Virion</keyword>
<organism evidence="12">
    <name type="scientific">Cedratvirus Zaza IHUMI</name>
    <dbReference type="NCBI Taxonomy" id="2126979"/>
    <lineage>
        <taxon>Viruses</taxon>
        <taxon>Pithoviruses</taxon>
    </lineage>
</organism>
<evidence type="ECO:0000256" key="5">
    <source>
        <dbReference type="ARBA" id="ARBA00022705"/>
    </source>
</evidence>
<proteinExistence type="inferred from homology"/>
<dbReference type="InterPro" id="IPR050326">
    <property type="entry name" value="NAD_dep_DNA_ligaseB"/>
</dbReference>
<dbReference type="EMBL" id="LT994652">
    <property type="protein sequence ID" value="SPN79947.1"/>
    <property type="molecule type" value="Genomic_DNA"/>
</dbReference>
<comment type="similarity">
    <text evidence="2">Belongs to the ATP-dependent DNA ligase family.</text>
</comment>
<dbReference type="PROSITE" id="PS50160">
    <property type="entry name" value="DNA_LIGASE_A3"/>
    <property type="match status" value="1"/>
</dbReference>
<dbReference type="GO" id="GO:0006310">
    <property type="term" value="P:DNA recombination"/>
    <property type="evidence" value="ECO:0007669"/>
    <property type="project" value="InterPro"/>
</dbReference>
<dbReference type="SUPFAM" id="SSF50249">
    <property type="entry name" value="Nucleic acid-binding proteins"/>
    <property type="match status" value="1"/>
</dbReference>
<evidence type="ECO:0000256" key="6">
    <source>
        <dbReference type="ARBA" id="ARBA00022763"/>
    </source>
</evidence>
<dbReference type="GO" id="GO:0003910">
    <property type="term" value="F:DNA ligase (ATP) activity"/>
    <property type="evidence" value="ECO:0007669"/>
    <property type="project" value="InterPro"/>
</dbReference>
<evidence type="ECO:0000256" key="10">
    <source>
        <dbReference type="ARBA" id="ARBA00046002"/>
    </source>
</evidence>
<reference evidence="12" key="1">
    <citation type="submission" date="2018-03" db="EMBL/GenBank/DDBJ databases">
        <authorList>
            <consortium name="Urmite Genomes"/>
        </authorList>
    </citation>
    <scope>NUCLEOTIDE SEQUENCE [LARGE SCALE GENOMIC DNA]</scope>
    <source>
        <strain evidence="12">IHUMI-S29</strain>
    </source>
</reference>
<evidence type="ECO:0000256" key="3">
    <source>
        <dbReference type="ARBA" id="ARBA00013308"/>
    </source>
</evidence>
<evidence type="ECO:0000259" key="11">
    <source>
        <dbReference type="PROSITE" id="PS50160"/>
    </source>
</evidence>
<evidence type="ECO:0000256" key="8">
    <source>
        <dbReference type="ARBA" id="ARBA00023204"/>
    </source>
</evidence>
<evidence type="ECO:0000256" key="2">
    <source>
        <dbReference type="ARBA" id="ARBA00007572"/>
    </source>
</evidence>
<dbReference type="GO" id="GO:0006260">
    <property type="term" value="P:DNA replication"/>
    <property type="evidence" value="ECO:0007669"/>
    <property type="project" value="UniProtKB-KW"/>
</dbReference>